<gene>
    <name evidence="1" type="ORF">UFOVP652_85</name>
    <name evidence="2" type="ORF">UFOVP734_39</name>
</gene>
<reference evidence="1" key="1">
    <citation type="submission" date="2020-04" db="EMBL/GenBank/DDBJ databases">
        <authorList>
            <person name="Chiriac C."/>
            <person name="Salcher M."/>
            <person name="Ghai R."/>
            <person name="Kavagutti S V."/>
        </authorList>
    </citation>
    <scope>NUCLEOTIDE SEQUENCE</scope>
</reference>
<sequence>MATVKKDAIAKGIKEAYARGGQGAPEAVMDIHVNLKNRNNAIKEYGYGPLNPGAASTAFWQKKADMWETTIPEAKKALCGNCGAFIQTPEMLKAIAQGIEKEDMGEHKSYAGDVIDAANLGYCELFHFKCAGDRTCDAWLVGGPIR</sequence>
<protein>
    <submittedName>
        <fullName evidence="1">Uncharacterized protein</fullName>
    </submittedName>
</protein>
<evidence type="ECO:0000313" key="1">
    <source>
        <dbReference type="EMBL" id="CAB4155155.1"/>
    </source>
</evidence>
<name>A0A6J5NDD2_9CAUD</name>
<dbReference type="EMBL" id="LR798328">
    <property type="protein sequence ID" value="CAB5224233.1"/>
    <property type="molecule type" value="Genomic_DNA"/>
</dbReference>
<organism evidence="1">
    <name type="scientific">uncultured Caudovirales phage</name>
    <dbReference type="NCBI Taxonomy" id="2100421"/>
    <lineage>
        <taxon>Viruses</taxon>
        <taxon>Duplodnaviria</taxon>
        <taxon>Heunggongvirae</taxon>
        <taxon>Uroviricota</taxon>
        <taxon>Caudoviricetes</taxon>
        <taxon>Peduoviridae</taxon>
        <taxon>Maltschvirus</taxon>
        <taxon>Maltschvirus maltsch</taxon>
    </lineage>
</organism>
<dbReference type="EMBL" id="LR796617">
    <property type="protein sequence ID" value="CAB4155155.1"/>
    <property type="molecule type" value="Genomic_DNA"/>
</dbReference>
<proteinExistence type="predicted"/>
<accession>A0A6J5NDD2</accession>
<evidence type="ECO:0000313" key="2">
    <source>
        <dbReference type="EMBL" id="CAB5224233.1"/>
    </source>
</evidence>